<reference evidence="2 3" key="1">
    <citation type="journal article" date="2011" name="J. Gen. Appl. Microbiol.">
        <title>Draft genome sequencing of the enigmatic basidiomycete Mixia osmundae.</title>
        <authorList>
            <person name="Nishida H."/>
            <person name="Nagatsuka Y."/>
            <person name="Sugiyama J."/>
        </authorList>
    </citation>
    <scope>NUCLEOTIDE SEQUENCE [LARGE SCALE GENOMIC DNA]</scope>
    <source>
        <strain evidence="3">CBS 9802 / IAM 14324 / JCM 22182 / KY 12970</strain>
    </source>
</reference>
<evidence type="ECO:0008006" key="4">
    <source>
        <dbReference type="Google" id="ProtNLM"/>
    </source>
</evidence>
<feature type="signal peptide" evidence="1">
    <location>
        <begin position="1"/>
        <end position="21"/>
    </location>
</feature>
<dbReference type="HOGENOM" id="CLU_085795_1_0_1"/>
<reference evidence="2 3" key="2">
    <citation type="journal article" date="2012" name="Open Biol.">
        <title>Characteristics of nucleosomes and linker DNA regions on the genome of the basidiomycete Mixia osmundae revealed by mono- and dinucleosome mapping.</title>
        <authorList>
            <person name="Nishida H."/>
            <person name="Kondo S."/>
            <person name="Matsumoto T."/>
            <person name="Suzuki Y."/>
            <person name="Yoshikawa H."/>
            <person name="Taylor T.D."/>
            <person name="Sugiyama J."/>
        </authorList>
    </citation>
    <scope>NUCLEOTIDE SEQUENCE [LARGE SCALE GENOMIC DNA]</scope>
    <source>
        <strain evidence="3">CBS 9802 / IAM 14324 / JCM 22182 / KY 12970</strain>
    </source>
</reference>
<dbReference type="InParanoid" id="G7E272"/>
<dbReference type="AlphaFoldDB" id="G7E272"/>
<keyword evidence="3" id="KW-1185">Reference proteome</keyword>
<accession>G7E272</accession>
<dbReference type="OrthoDB" id="425925at2759"/>
<dbReference type="STRING" id="764103.G7E272"/>
<sequence length="214" mass="24035">MRGSLSSCRTWLLGYWSKMVAVQHVLSALATMSTVYNTTPADDASIQAHHHPSSLHSSTVYFLRHGEKPLNGANGLSLQGQRRAECIKDLFGPSSERNVGYILAQKPRPDGRRSRPLKTVAPLADALGLSIDTDCEREDEQCVEKKIRRFTSKKHPKGNVLVCWEHRAMTDIAREVGVKHLPEYPDDRYDLIWVATGKTIKIEHEHCPVIDTVL</sequence>
<gene>
    <name evidence="2" type="primary">Mo03606</name>
    <name evidence="2" type="ORF">E5Q_03606</name>
</gene>
<feature type="chain" id="PRO_5003492307" description="Phosphoglycerate mutase family protein" evidence="1">
    <location>
        <begin position="22"/>
        <end position="214"/>
    </location>
</feature>
<evidence type="ECO:0000313" key="3">
    <source>
        <dbReference type="Proteomes" id="UP000009131"/>
    </source>
</evidence>
<keyword evidence="1" id="KW-0732">Signal</keyword>
<dbReference type="Proteomes" id="UP000009131">
    <property type="component" value="Unassembled WGS sequence"/>
</dbReference>
<dbReference type="EMBL" id="BABT02000110">
    <property type="protein sequence ID" value="GAA96932.1"/>
    <property type="molecule type" value="Genomic_DNA"/>
</dbReference>
<dbReference type="eggNOG" id="ENOG502RZAI">
    <property type="taxonomic scope" value="Eukaryota"/>
</dbReference>
<protein>
    <recommendedName>
        <fullName evidence="4">Phosphoglycerate mutase family protein</fullName>
    </recommendedName>
</protein>
<evidence type="ECO:0000256" key="1">
    <source>
        <dbReference type="SAM" id="SignalP"/>
    </source>
</evidence>
<organism evidence="2 3">
    <name type="scientific">Mixia osmundae (strain CBS 9802 / IAM 14324 / JCM 22182 / KY 12970)</name>
    <dbReference type="NCBI Taxonomy" id="764103"/>
    <lineage>
        <taxon>Eukaryota</taxon>
        <taxon>Fungi</taxon>
        <taxon>Dikarya</taxon>
        <taxon>Basidiomycota</taxon>
        <taxon>Pucciniomycotina</taxon>
        <taxon>Mixiomycetes</taxon>
        <taxon>Mixiales</taxon>
        <taxon>Mixiaceae</taxon>
        <taxon>Mixia</taxon>
    </lineage>
</organism>
<comment type="caution">
    <text evidence="2">The sequence shown here is derived from an EMBL/GenBank/DDBJ whole genome shotgun (WGS) entry which is preliminary data.</text>
</comment>
<proteinExistence type="predicted"/>
<evidence type="ECO:0000313" key="2">
    <source>
        <dbReference type="EMBL" id="GAA96932.1"/>
    </source>
</evidence>
<name>G7E272_MIXOS</name>